<name>A0A5J4X2E1_9EUKA</name>
<sequence>MFQLGLNKTENFKDQLVNCCRLSLLATGKAQKVHDYLARVLLDPDTFETYSETARQKMAENKKVKDGNFRISHICEYKSKQTKRGFMIQKMQVSNKQRQREIVEG</sequence>
<accession>A0A5J4X2E1</accession>
<organism evidence="1 2">
    <name type="scientific">Streblomastix strix</name>
    <dbReference type="NCBI Taxonomy" id="222440"/>
    <lineage>
        <taxon>Eukaryota</taxon>
        <taxon>Metamonada</taxon>
        <taxon>Preaxostyla</taxon>
        <taxon>Oxymonadida</taxon>
        <taxon>Streblomastigidae</taxon>
        <taxon>Streblomastix</taxon>
    </lineage>
</organism>
<evidence type="ECO:0000313" key="2">
    <source>
        <dbReference type="Proteomes" id="UP000324800"/>
    </source>
</evidence>
<protein>
    <submittedName>
        <fullName evidence="1">Uncharacterized protein</fullName>
    </submittedName>
</protein>
<dbReference type="EMBL" id="SNRW01000479">
    <property type="protein sequence ID" value="KAA6400906.1"/>
    <property type="molecule type" value="Genomic_DNA"/>
</dbReference>
<dbReference type="Proteomes" id="UP000324800">
    <property type="component" value="Unassembled WGS sequence"/>
</dbReference>
<reference evidence="1 2" key="1">
    <citation type="submission" date="2019-03" db="EMBL/GenBank/DDBJ databases">
        <title>Single cell metagenomics reveals metabolic interactions within the superorganism composed of flagellate Streblomastix strix and complex community of Bacteroidetes bacteria on its surface.</title>
        <authorList>
            <person name="Treitli S.C."/>
            <person name="Kolisko M."/>
            <person name="Husnik F."/>
            <person name="Keeling P."/>
            <person name="Hampl V."/>
        </authorList>
    </citation>
    <scope>NUCLEOTIDE SEQUENCE [LARGE SCALE GENOMIC DNA]</scope>
    <source>
        <strain evidence="1">ST1C</strain>
    </source>
</reference>
<gene>
    <name evidence="1" type="ORF">EZS28_003568</name>
</gene>
<proteinExistence type="predicted"/>
<comment type="caution">
    <text evidence="1">The sequence shown here is derived from an EMBL/GenBank/DDBJ whole genome shotgun (WGS) entry which is preliminary data.</text>
</comment>
<evidence type="ECO:0000313" key="1">
    <source>
        <dbReference type="EMBL" id="KAA6400906.1"/>
    </source>
</evidence>
<dbReference type="AlphaFoldDB" id="A0A5J4X2E1"/>